<dbReference type="InterPro" id="IPR036770">
    <property type="entry name" value="Ankyrin_rpt-contain_sf"/>
</dbReference>
<evidence type="ECO:0000256" key="3">
    <source>
        <dbReference type="PROSITE-ProRule" id="PRU00023"/>
    </source>
</evidence>
<keyword evidence="2 3" id="KW-0040">ANK repeat</keyword>
<proteinExistence type="predicted"/>
<dbReference type="PROSITE" id="PS50088">
    <property type="entry name" value="ANK_REPEAT"/>
    <property type="match status" value="9"/>
</dbReference>
<feature type="repeat" description="ANK" evidence="3">
    <location>
        <begin position="412"/>
        <end position="444"/>
    </location>
</feature>
<feature type="region of interest" description="Disordered" evidence="4">
    <location>
        <begin position="859"/>
        <end position="916"/>
    </location>
</feature>
<dbReference type="Gene3D" id="1.25.40.20">
    <property type="entry name" value="Ankyrin repeat-containing domain"/>
    <property type="match status" value="3"/>
</dbReference>
<feature type="compositionally biased region" description="Polar residues" evidence="4">
    <location>
        <begin position="859"/>
        <end position="874"/>
    </location>
</feature>
<dbReference type="Proteomes" id="UP001303160">
    <property type="component" value="Unassembled WGS sequence"/>
</dbReference>
<evidence type="ECO:0000313" key="6">
    <source>
        <dbReference type="Proteomes" id="UP001303160"/>
    </source>
</evidence>
<dbReference type="SUPFAM" id="SSF48403">
    <property type="entry name" value="Ankyrin repeat"/>
    <property type="match status" value="2"/>
</dbReference>
<evidence type="ECO:0000256" key="4">
    <source>
        <dbReference type="SAM" id="MobiDB-lite"/>
    </source>
</evidence>
<name>A0AAN6XMJ6_9PEZI</name>
<reference evidence="5" key="2">
    <citation type="submission" date="2023-05" db="EMBL/GenBank/DDBJ databases">
        <authorList>
            <consortium name="Lawrence Berkeley National Laboratory"/>
            <person name="Steindorff A."/>
            <person name="Hensen N."/>
            <person name="Bonometti L."/>
            <person name="Westerberg I."/>
            <person name="Brannstrom I.O."/>
            <person name="Guillou S."/>
            <person name="Cros-Aarteil S."/>
            <person name="Calhoun S."/>
            <person name="Haridas S."/>
            <person name="Kuo A."/>
            <person name="Mondo S."/>
            <person name="Pangilinan J."/>
            <person name="Riley R."/>
            <person name="Labutti K."/>
            <person name="Andreopoulos B."/>
            <person name="Lipzen A."/>
            <person name="Chen C."/>
            <person name="Yanf M."/>
            <person name="Daum C."/>
            <person name="Ng V."/>
            <person name="Clum A."/>
            <person name="Ohm R."/>
            <person name="Martin F."/>
            <person name="Silar P."/>
            <person name="Natvig D."/>
            <person name="Lalanne C."/>
            <person name="Gautier V."/>
            <person name="Ament-Velasquez S.L."/>
            <person name="Kruys A."/>
            <person name="Hutchinson M.I."/>
            <person name="Powell A.J."/>
            <person name="Barry K."/>
            <person name="Miller A.N."/>
            <person name="Grigoriev I.V."/>
            <person name="Debuchy R."/>
            <person name="Gladieux P."/>
            <person name="Thoren M.H."/>
            <person name="Johannesson H."/>
        </authorList>
    </citation>
    <scope>NUCLEOTIDE SEQUENCE</scope>
    <source>
        <strain evidence="5">CBS 315.58</strain>
    </source>
</reference>
<dbReference type="PROSITE" id="PS50297">
    <property type="entry name" value="ANK_REP_REGION"/>
    <property type="match status" value="8"/>
</dbReference>
<keyword evidence="6" id="KW-1185">Reference proteome</keyword>
<feature type="repeat" description="ANK" evidence="3">
    <location>
        <begin position="478"/>
        <end position="510"/>
    </location>
</feature>
<feature type="repeat" description="ANK" evidence="3">
    <location>
        <begin position="611"/>
        <end position="643"/>
    </location>
</feature>
<feature type="region of interest" description="Disordered" evidence="4">
    <location>
        <begin position="301"/>
        <end position="322"/>
    </location>
</feature>
<dbReference type="PANTHER" id="PTHR23206:SF7">
    <property type="entry name" value="PROTEIN KINASE DOMAIN-CONTAINING PROTEIN"/>
    <property type="match status" value="1"/>
</dbReference>
<dbReference type="AlphaFoldDB" id="A0AAN6XMJ6"/>
<feature type="compositionally biased region" description="Low complexity" evidence="4">
    <location>
        <begin position="301"/>
        <end position="310"/>
    </location>
</feature>
<evidence type="ECO:0000256" key="2">
    <source>
        <dbReference type="ARBA" id="ARBA00023043"/>
    </source>
</evidence>
<feature type="repeat" description="ANK" evidence="3">
    <location>
        <begin position="740"/>
        <end position="772"/>
    </location>
</feature>
<dbReference type="InterPro" id="IPR002110">
    <property type="entry name" value="Ankyrin_rpt"/>
</dbReference>
<organism evidence="5 6">
    <name type="scientific">Triangularia verruculosa</name>
    <dbReference type="NCBI Taxonomy" id="2587418"/>
    <lineage>
        <taxon>Eukaryota</taxon>
        <taxon>Fungi</taxon>
        <taxon>Dikarya</taxon>
        <taxon>Ascomycota</taxon>
        <taxon>Pezizomycotina</taxon>
        <taxon>Sordariomycetes</taxon>
        <taxon>Sordariomycetidae</taxon>
        <taxon>Sordariales</taxon>
        <taxon>Podosporaceae</taxon>
        <taxon>Triangularia</taxon>
    </lineage>
</organism>
<protein>
    <submittedName>
        <fullName evidence="5">Ankyrin repeat-containing domain protein</fullName>
    </submittedName>
</protein>
<dbReference type="SMART" id="SM00248">
    <property type="entry name" value="ANK"/>
    <property type="match status" value="13"/>
</dbReference>
<keyword evidence="1" id="KW-0677">Repeat</keyword>
<dbReference type="EMBL" id="MU863889">
    <property type="protein sequence ID" value="KAK4203389.1"/>
    <property type="molecule type" value="Genomic_DNA"/>
</dbReference>
<dbReference type="PANTHER" id="PTHR23206">
    <property type="entry name" value="MASK PROTEIN"/>
    <property type="match status" value="1"/>
</dbReference>
<feature type="repeat" description="ANK" evidence="3">
    <location>
        <begin position="511"/>
        <end position="543"/>
    </location>
</feature>
<sequence>MEPLSILGAVAACSEIVTVIARVTTNLHSLKQRWSEGARSLQLLIAKLSTVRAALAQVKDWAELNASTSPNGEEMRDSLGVAMEGCQVFIEALDQDVAGLLGDSVVSRLKQLFIDSTIKEHEQRLDSQISALQVLLNAAYCQSLSEQNSLLRQTAARQVFQQIREDTSTVREQSTVRDAERSTVAGTEAVPAPSRRLDRIDSFPESTPDAVLPFGIHVRPPSRSYESSYPDSRDPTWQRPMPFEMLPYSPTSAPMSPASDKSSNTSGFFSLGKAMSSTTSLSAEGLPKSPPSTIRQRFGRLRLSSSSSSRGSKEAATMSPKSQLSIRFPGELVATDMYLQSDGNHPPPKPIVAAQRGDHVEMASLIRRRADVDHPHRGTGRTPLAVACHCGHNDVVELLITEGANIHSKDNRRLAPLHLAAANGHCQVMATLLDRDAEINARGPHGKTPLRIACDHGQLDAVRFLAKQRAMVDCRDEAQKTPLHAASEAGDNEIAKLLLQLGANKDAKDSHMRTPLHSACISGRVAVVETLVNAKADLEAQEEESLTPLATAARAGLTAVMDLLLQHKASPRTRSAGDFTPLHWASYNSHEEAVGLLIANKKTELDARSINGRSPLHVAGMGRSFGVIEKLVRAGASLEAECLERNRPLHYACQYATHSEVSLLLNAGASCNVQNMIGEIPLHIAVRTGSLRTVRALVARGAHVDTVDNKAIRPLAIACRDGHAEIANFLLASGSMIKGATDAPMCLAASGGHVQVIQALLQHGGAVREVDAQGWDPLRRAAFAGHSQAVASLLGNGARATNLGTLSSFSFASTATAEQRKRILDLLTMAIDTENAEYQRVTYLASSAMPLNVGQENVTELPDTRTSTEQQYPDASQGLVAPNLPPSSPVRPPPSPSRPPPAIPQIIRTADGEPESNNQQYYFERESTRPAPYFQPAPEPPVDTRNQPQLVPILQRFLPYRPPSPSQGPTPPYLNAYTPYPMSPPETQYYNGYTPSSYDGPVSPPDTLVSPPSSMRVSPPPPSSIMSTYTSSAVSAMSGTTSAYYPYPRPVMRNYGTLAERSEALYPVRTGTDTNRAELP</sequence>
<feature type="region of interest" description="Disordered" evidence="4">
    <location>
        <begin position="993"/>
        <end position="1028"/>
    </location>
</feature>
<dbReference type="InterPro" id="IPR051631">
    <property type="entry name" value="Ankyrin-KH/SAM_domain"/>
</dbReference>
<evidence type="ECO:0000313" key="5">
    <source>
        <dbReference type="EMBL" id="KAK4203389.1"/>
    </source>
</evidence>
<dbReference type="GO" id="GO:0005737">
    <property type="term" value="C:cytoplasm"/>
    <property type="evidence" value="ECO:0007669"/>
    <property type="project" value="TreeGrafter"/>
</dbReference>
<feature type="compositionally biased region" description="Pro residues" evidence="4">
    <location>
        <begin position="883"/>
        <end position="903"/>
    </location>
</feature>
<feature type="repeat" description="ANK" evidence="3">
    <location>
        <begin position="445"/>
        <end position="477"/>
    </location>
</feature>
<feature type="repeat" description="ANK" evidence="3">
    <location>
        <begin position="677"/>
        <end position="709"/>
    </location>
</feature>
<feature type="repeat" description="ANK" evidence="3">
    <location>
        <begin position="379"/>
        <end position="411"/>
    </location>
</feature>
<dbReference type="Pfam" id="PF12796">
    <property type="entry name" value="Ank_2"/>
    <property type="match status" value="4"/>
</dbReference>
<comment type="caution">
    <text evidence="5">The sequence shown here is derived from an EMBL/GenBank/DDBJ whole genome shotgun (WGS) entry which is preliminary data.</text>
</comment>
<evidence type="ECO:0000256" key="1">
    <source>
        <dbReference type="ARBA" id="ARBA00022737"/>
    </source>
</evidence>
<feature type="repeat" description="ANK" evidence="3">
    <location>
        <begin position="644"/>
        <end position="676"/>
    </location>
</feature>
<gene>
    <name evidence="5" type="ORF">QBC40DRAFT_274695</name>
</gene>
<accession>A0AAN6XMJ6</accession>
<reference evidence="5" key="1">
    <citation type="journal article" date="2023" name="Mol. Phylogenet. Evol.">
        <title>Genome-scale phylogeny and comparative genomics of the fungal order Sordariales.</title>
        <authorList>
            <person name="Hensen N."/>
            <person name="Bonometti L."/>
            <person name="Westerberg I."/>
            <person name="Brannstrom I.O."/>
            <person name="Guillou S."/>
            <person name="Cros-Aarteil S."/>
            <person name="Calhoun S."/>
            <person name="Haridas S."/>
            <person name="Kuo A."/>
            <person name="Mondo S."/>
            <person name="Pangilinan J."/>
            <person name="Riley R."/>
            <person name="LaButti K."/>
            <person name="Andreopoulos B."/>
            <person name="Lipzen A."/>
            <person name="Chen C."/>
            <person name="Yan M."/>
            <person name="Daum C."/>
            <person name="Ng V."/>
            <person name="Clum A."/>
            <person name="Steindorff A."/>
            <person name="Ohm R.A."/>
            <person name="Martin F."/>
            <person name="Silar P."/>
            <person name="Natvig D.O."/>
            <person name="Lalanne C."/>
            <person name="Gautier V."/>
            <person name="Ament-Velasquez S.L."/>
            <person name="Kruys A."/>
            <person name="Hutchinson M.I."/>
            <person name="Powell A.J."/>
            <person name="Barry K."/>
            <person name="Miller A.N."/>
            <person name="Grigoriev I.V."/>
            <person name="Debuchy R."/>
            <person name="Gladieux P."/>
            <person name="Hiltunen Thoren M."/>
            <person name="Johannesson H."/>
        </authorList>
    </citation>
    <scope>NUCLEOTIDE SEQUENCE</scope>
    <source>
        <strain evidence="5">CBS 315.58</strain>
    </source>
</reference>
<dbReference type="Pfam" id="PF13637">
    <property type="entry name" value="Ank_4"/>
    <property type="match status" value="1"/>
</dbReference>
<feature type="region of interest" description="Disordered" evidence="4">
    <location>
        <begin position="222"/>
        <end position="243"/>
    </location>
</feature>